<dbReference type="Gene3D" id="2.60.40.10">
    <property type="entry name" value="Immunoglobulins"/>
    <property type="match status" value="1"/>
</dbReference>
<evidence type="ECO:0000313" key="4">
    <source>
        <dbReference type="RefSeq" id="XP_032125132.1"/>
    </source>
</evidence>
<dbReference type="InterPro" id="IPR036179">
    <property type="entry name" value="Ig-like_dom_sf"/>
</dbReference>
<evidence type="ECO:0000256" key="1">
    <source>
        <dbReference type="SAM" id="MobiDB-lite"/>
    </source>
</evidence>
<dbReference type="PROSITE" id="PS50835">
    <property type="entry name" value="IG_LIKE"/>
    <property type="match status" value="1"/>
</dbReference>
<name>A0A6J3H5N4_SAPAP</name>
<dbReference type="SUPFAM" id="SSF48726">
    <property type="entry name" value="Immunoglobulin"/>
    <property type="match status" value="1"/>
</dbReference>
<dbReference type="AlphaFoldDB" id="A0A6J3H5N4"/>
<feature type="compositionally biased region" description="Polar residues" evidence="1">
    <location>
        <begin position="128"/>
        <end position="143"/>
    </location>
</feature>
<dbReference type="Proteomes" id="UP000504640">
    <property type="component" value="Unplaced"/>
</dbReference>
<dbReference type="Pfam" id="PF07679">
    <property type="entry name" value="I-set"/>
    <property type="match status" value="1"/>
</dbReference>
<feature type="compositionally biased region" description="Polar residues" evidence="1">
    <location>
        <begin position="222"/>
        <end position="233"/>
    </location>
</feature>
<feature type="region of interest" description="Disordered" evidence="1">
    <location>
        <begin position="82"/>
        <end position="233"/>
    </location>
</feature>
<evidence type="ECO:0000313" key="3">
    <source>
        <dbReference type="Proteomes" id="UP000504640"/>
    </source>
</evidence>
<feature type="domain" description="Ig-like" evidence="2">
    <location>
        <begin position="1"/>
        <end position="41"/>
    </location>
</feature>
<keyword evidence="3" id="KW-1185">Reference proteome</keyword>
<dbReference type="GeneID" id="116543579"/>
<evidence type="ECO:0000259" key="2">
    <source>
        <dbReference type="PROSITE" id="PS50835"/>
    </source>
</evidence>
<gene>
    <name evidence="4" type="primary">LOC116543579</name>
</gene>
<organism evidence="3 4">
    <name type="scientific">Sapajus apella</name>
    <name type="common">Brown-capped capuchin</name>
    <name type="synonym">Cebus apella</name>
    <dbReference type="NCBI Taxonomy" id="9515"/>
    <lineage>
        <taxon>Eukaryota</taxon>
        <taxon>Metazoa</taxon>
        <taxon>Chordata</taxon>
        <taxon>Craniata</taxon>
        <taxon>Vertebrata</taxon>
        <taxon>Euteleostomi</taxon>
        <taxon>Mammalia</taxon>
        <taxon>Eutheria</taxon>
        <taxon>Euarchontoglires</taxon>
        <taxon>Primates</taxon>
        <taxon>Haplorrhini</taxon>
        <taxon>Platyrrhini</taxon>
        <taxon>Cebidae</taxon>
        <taxon>Cebinae</taxon>
        <taxon>Sapajus</taxon>
    </lineage>
</organism>
<dbReference type="Pfam" id="PF16620">
    <property type="entry name" value="23ISL"/>
    <property type="match status" value="1"/>
</dbReference>
<protein>
    <submittedName>
        <fullName evidence="4">Myosin light chain kinase, smooth muscle-like</fullName>
    </submittedName>
</protein>
<reference evidence="4" key="1">
    <citation type="submission" date="2025-08" db="UniProtKB">
        <authorList>
            <consortium name="RefSeq"/>
        </authorList>
    </citation>
    <scope>IDENTIFICATION</scope>
    <source>
        <tissue evidence="4">Blood</tissue>
    </source>
</reference>
<dbReference type="InterPro" id="IPR013098">
    <property type="entry name" value="Ig_I-set"/>
</dbReference>
<dbReference type="RefSeq" id="XP_032125132.1">
    <property type="nucleotide sequence ID" value="XM_032269241.1"/>
</dbReference>
<sequence length="233" mass="24952">MSEKNGMQLLEIHGVNQDDMGVYTCLVVNGSGKASMSAELSIQGLDSANRSFGRETKATNSDIRREVTNAISKASKLDSLEAAAKSKNCSSPQRGGSPAWAPKHQPQPLRESKLESYRDSPRIAPQTPVLQKTSSSMTLQAASVQPEPRAPVLGALSPSGEERRGQLLPIQPPSPPGSLAWEAKTLRAKLLPGESPRRTRGMQHSPNLRASPKARRSGKIKLSSSGVKVSRAN</sequence>
<dbReference type="InterPro" id="IPR007110">
    <property type="entry name" value="Ig-like_dom"/>
</dbReference>
<accession>A0A6J3H5N4</accession>
<feature type="compositionally biased region" description="Basic and acidic residues" evidence="1">
    <location>
        <begin position="110"/>
        <end position="121"/>
    </location>
</feature>
<dbReference type="InterPro" id="IPR013783">
    <property type="entry name" value="Ig-like_fold"/>
</dbReference>
<proteinExistence type="predicted"/>